<reference evidence="1 2" key="1">
    <citation type="submission" date="2016-07" db="EMBL/GenBank/DDBJ databases">
        <title>Pervasive Adenine N6-methylation of Active Genes in Fungi.</title>
        <authorList>
            <consortium name="DOE Joint Genome Institute"/>
            <person name="Mondo S.J."/>
            <person name="Dannebaum R.O."/>
            <person name="Kuo R.C."/>
            <person name="Labutti K."/>
            <person name="Haridas S."/>
            <person name="Kuo A."/>
            <person name="Salamov A."/>
            <person name="Ahrendt S.R."/>
            <person name="Lipzen A."/>
            <person name="Sullivan W."/>
            <person name="Andreopoulos W.B."/>
            <person name="Clum A."/>
            <person name="Lindquist E."/>
            <person name="Daum C."/>
            <person name="Ramamoorthy G.K."/>
            <person name="Gryganskyi A."/>
            <person name="Culley D."/>
            <person name="Magnuson J.K."/>
            <person name="James T.Y."/>
            <person name="O'Malley M.A."/>
            <person name="Stajich J.E."/>
            <person name="Spatafora J.W."/>
            <person name="Visel A."/>
            <person name="Grigoriev I.V."/>
        </authorList>
    </citation>
    <scope>NUCLEOTIDE SEQUENCE [LARGE SCALE GENOMIC DNA]</scope>
    <source>
        <strain evidence="1 2">CBS 115471</strain>
    </source>
</reference>
<organism evidence="1 2">
    <name type="scientific">Clohesyomyces aquaticus</name>
    <dbReference type="NCBI Taxonomy" id="1231657"/>
    <lineage>
        <taxon>Eukaryota</taxon>
        <taxon>Fungi</taxon>
        <taxon>Dikarya</taxon>
        <taxon>Ascomycota</taxon>
        <taxon>Pezizomycotina</taxon>
        <taxon>Dothideomycetes</taxon>
        <taxon>Pleosporomycetidae</taxon>
        <taxon>Pleosporales</taxon>
        <taxon>Lindgomycetaceae</taxon>
        <taxon>Clohesyomyces</taxon>
    </lineage>
</organism>
<proteinExistence type="predicted"/>
<gene>
    <name evidence="1" type="ORF">BCR34DRAFT_656259</name>
</gene>
<dbReference type="AlphaFoldDB" id="A0A1Y1ZHP9"/>
<protein>
    <submittedName>
        <fullName evidence="1">Uncharacterized protein</fullName>
    </submittedName>
</protein>
<name>A0A1Y1ZHP9_9PLEO</name>
<dbReference type="EMBL" id="MCFA01000082">
    <property type="protein sequence ID" value="ORY09724.1"/>
    <property type="molecule type" value="Genomic_DNA"/>
</dbReference>
<evidence type="ECO:0000313" key="2">
    <source>
        <dbReference type="Proteomes" id="UP000193144"/>
    </source>
</evidence>
<comment type="caution">
    <text evidence="1">The sequence shown here is derived from an EMBL/GenBank/DDBJ whole genome shotgun (WGS) entry which is preliminary data.</text>
</comment>
<dbReference type="Proteomes" id="UP000193144">
    <property type="component" value="Unassembled WGS sequence"/>
</dbReference>
<keyword evidence="2" id="KW-1185">Reference proteome</keyword>
<sequence>MAHTPSQLGDISKYLLDLPGCLTHLCIRHLHITWNDLISISEPSTLEILCLEQYGAKNEQRGCAITDDFLQDLGRPSIHNTIPGREECWENIPWTRTSGTELHFGSGLGDPMDIIWESDDDMVPQKINSILKLAGGETEVTPIVAIDYGFDPKKDTDFDNEFHPEYRYIRRYSVSAWFKCLQCKRTAIELAEEKKPRLRERIAEWRRDRQKERKAALLAERGFNPAENVSRNPYIRKGYARPPKRRIGF</sequence>
<accession>A0A1Y1ZHP9</accession>
<evidence type="ECO:0000313" key="1">
    <source>
        <dbReference type="EMBL" id="ORY09724.1"/>
    </source>
</evidence>